<accession>A0ABP1N2K9</accession>
<sequence>MGSSGVPRDRQFCAPWNGQSASSSPAVRERGIFAHRSAFALQSGTFRHHRPPILPPLVTLCRWYSHRVHFRSVCSSFFARTVPFSRRLFFFFRFRFFFFFYSPRTTKPASFSSRTCFGTTYKTIPPRKSTRLGLGIRKCVSYHSLPRMSACERIAECLVTC</sequence>
<evidence type="ECO:0000313" key="3">
    <source>
        <dbReference type="Proteomes" id="UP001642520"/>
    </source>
</evidence>
<dbReference type="EMBL" id="CAXAJV020001281">
    <property type="protein sequence ID" value="CAL7934581.1"/>
    <property type="molecule type" value="Genomic_DNA"/>
</dbReference>
<proteinExistence type="predicted"/>
<comment type="caution">
    <text evidence="2">The sequence shown here is derived from an EMBL/GenBank/DDBJ whole genome shotgun (WGS) entry which is preliminary data.</text>
</comment>
<protein>
    <recommendedName>
        <fullName evidence="4">Transmembrane protein</fullName>
    </recommendedName>
</protein>
<organism evidence="2 3">
    <name type="scientific">Xylocopa violacea</name>
    <name type="common">Violet carpenter bee</name>
    <name type="synonym">Apis violacea</name>
    <dbReference type="NCBI Taxonomy" id="135666"/>
    <lineage>
        <taxon>Eukaryota</taxon>
        <taxon>Metazoa</taxon>
        <taxon>Ecdysozoa</taxon>
        <taxon>Arthropoda</taxon>
        <taxon>Hexapoda</taxon>
        <taxon>Insecta</taxon>
        <taxon>Pterygota</taxon>
        <taxon>Neoptera</taxon>
        <taxon>Endopterygota</taxon>
        <taxon>Hymenoptera</taxon>
        <taxon>Apocrita</taxon>
        <taxon>Aculeata</taxon>
        <taxon>Apoidea</taxon>
        <taxon>Anthophila</taxon>
        <taxon>Apidae</taxon>
        <taxon>Xylocopa</taxon>
        <taxon>Xylocopa</taxon>
    </lineage>
</organism>
<reference evidence="2 3" key="1">
    <citation type="submission" date="2024-08" db="EMBL/GenBank/DDBJ databases">
        <authorList>
            <person name="Will J Nash"/>
            <person name="Angela Man"/>
            <person name="Seanna McTaggart"/>
            <person name="Kendall Baker"/>
            <person name="Tom Barker"/>
            <person name="Leah Catchpole"/>
            <person name="Alex Durrant"/>
            <person name="Karim Gharbi"/>
            <person name="Naomi Irish"/>
            <person name="Gemy Kaithakottil"/>
            <person name="Debby Ku"/>
            <person name="Aaliyah Providence"/>
            <person name="Felix Shaw"/>
            <person name="David Swarbreck"/>
            <person name="Chris Watkins"/>
            <person name="Ann M. McCartney"/>
            <person name="Giulio Formenti"/>
            <person name="Alice Mouton"/>
            <person name="Noel Vella"/>
            <person name="Bjorn M von Reumont"/>
            <person name="Adriana Vella"/>
            <person name="Wilfried Haerty"/>
        </authorList>
    </citation>
    <scope>NUCLEOTIDE SEQUENCE [LARGE SCALE GENOMIC DNA]</scope>
</reference>
<keyword evidence="3" id="KW-1185">Reference proteome</keyword>
<gene>
    <name evidence="2" type="ORF">XYLVIOL_LOCUS1100</name>
</gene>
<evidence type="ECO:0008006" key="4">
    <source>
        <dbReference type="Google" id="ProtNLM"/>
    </source>
</evidence>
<name>A0ABP1N2K9_XYLVO</name>
<evidence type="ECO:0000256" key="1">
    <source>
        <dbReference type="SAM" id="MobiDB-lite"/>
    </source>
</evidence>
<evidence type="ECO:0000313" key="2">
    <source>
        <dbReference type="EMBL" id="CAL7934581.1"/>
    </source>
</evidence>
<feature type="region of interest" description="Disordered" evidence="1">
    <location>
        <begin position="1"/>
        <end position="23"/>
    </location>
</feature>
<dbReference type="Proteomes" id="UP001642520">
    <property type="component" value="Unassembled WGS sequence"/>
</dbReference>